<organism evidence="3 4">
    <name type="scientific">Roseibium alexandrii</name>
    <dbReference type="NCBI Taxonomy" id="388408"/>
    <lineage>
        <taxon>Bacteria</taxon>
        <taxon>Pseudomonadati</taxon>
        <taxon>Pseudomonadota</taxon>
        <taxon>Alphaproteobacteria</taxon>
        <taxon>Hyphomicrobiales</taxon>
        <taxon>Stappiaceae</taxon>
        <taxon>Roseibium</taxon>
    </lineage>
</organism>
<proteinExistence type="predicted"/>
<keyword evidence="4" id="KW-1185">Reference proteome</keyword>
<dbReference type="InterPro" id="IPR002048">
    <property type="entry name" value="EF_hand_dom"/>
</dbReference>
<protein>
    <submittedName>
        <fullName evidence="3">EF hand</fullName>
    </submittedName>
</protein>
<dbReference type="AlphaFoldDB" id="A0A0M7AQ09"/>
<name>A0A0M7AQ09_9HYPH</name>
<dbReference type="STRING" id="388408.LAX5112_04624"/>
<dbReference type="RefSeq" id="WP_186009146.1">
    <property type="nucleotide sequence ID" value="NZ_CXWD01000027.1"/>
</dbReference>
<evidence type="ECO:0000256" key="1">
    <source>
        <dbReference type="SAM" id="SignalP"/>
    </source>
</evidence>
<dbReference type="GO" id="GO:0005509">
    <property type="term" value="F:calcium ion binding"/>
    <property type="evidence" value="ECO:0007669"/>
    <property type="project" value="InterPro"/>
</dbReference>
<evidence type="ECO:0000259" key="2">
    <source>
        <dbReference type="PROSITE" id="PS50222"/>
    </source>
</evidence>
<feature type="chain" id="PRO_5005809584" evidence="1">
    <location>
        <begin position="24"/>
        <end position="100"/>
    </location>
</feature>
<dbReference type="Pfam" id="PF13202">
    <property type="entry name" value="EF-hand_5"/>
    <property type="match status" value="2"/>
</dbReference>
<evidence type="ECO:0000313" key="4">
    <source>
        <dbReference type="Proteomes" id="UP000053235"/>
    </source>
</evidence>
<dbReference type="InterPro" id="IPR011992">
    <property type="entry name" value="EF-hand-dom_pair"/>
</dbReference>
<dbReference type="SUPFAM" id="SSF47473">
    <property type="entry name" value="EF-hand"/>
    <property type="match status" value="1"/>
</dbReference>
<dbReference type="PROSITE" id="PS50222">
    <property type="entry name" value="EF_HAND_2"/>
    <property type="match status" value="1"/>
</dbReference>
<feature type="signal peptide" evidence="1">
    <location>
        <begin position="1"/>
        <end position="23"/>
    </location>
</feature>
<gene>
    <name evidence="3" type="ORF">LAX5112_04624</name>
</gene>
<dbReference type="PROSITE" id="PS00018">
    <property type="entry name" value="EF_HAND_1"/>
    <property type="match status" value="1"/>
</dbReference>
<keyword evidence="1" id="KW-0732">Signal</keyword>
<dbReference type="InterPro" id="IPR018247">
    <property type="entry name" value="EF_Hand_1_Ca_BS"/>
</dbReference>
<feature type="domain" description="EF-hand" evidence="2">
    <location>
        <begin position="70"/>
        <end position="100"/>
    </location>
</feature>
<dbReference type="EMBL" id="CXWD01000027">
    <property type="protein sequence ID" value="CTQ76532.1"/>
    <property type="molecule type" value="Genomic_DNA"/>
</dbReference>
<evidence type="ECO:0000313" key="3">
    <source>
        <dbReference type="EMBL" id="CTQ76532.1"/>
    </source>
</evidence>
<dbReference type="Proteomes" id="UP000053235">
    <property type="component" value="Unassembled WGS sequence"/>
</dbReference>
<sequence>MTTYRSVFGAIALLALGGLPATASSQTAETAARNYQAADRNGDGVLVYEEFVSFIDMNAADNLGNAGRIQSRGLYARAFKRLDGNSDGRVTPAELQKAAK</sequence>
<reference evidence="4" key="1">
    <citation type="submission" date="2015-07" db="EMBL/GenBank/DDBJ databases">
        <authorList>
            <person name="Rodrigo-Torres Lidia"/>
            <person name="Arahal R.David."/>
        </authorList>
    </citation>
    <scope>NUCLEOTIDE SEQUENCE [LARGE SCALE GENOMIC DNA]</scope>
    <source>
        <strain evidence="4">CECT 5112</strain>
    </source>
</reference>
<dbReference type="Gene3D" id="1.10.238.10">
    <property type="entry name" value="EF-hand"/>
    <property type="match status" value="1"/>
</dbReference>
<accession>A0A0M7AQ09</accession>